<dbReference type="Pfam" id="PF13672">
    <property type="entry name" value="PP2C_2"/>
    <property type="match status" value="1"/>
</dbReference>
<keyword evidence="3" id="KW-1185">Reference proteome</keyword>
<organism evidence="2 3">
    <name type="scientific">Proteus hauseri ATCC 700826</name>
    <dbReference type="NCBI Taxonomy" id="1354271"/>
    <lineage>
        <taxon>Bacteria</taxon>
        <taxon>Pseudomonadati</taxon>
        <taxon>Pseudomonadota</taxon>
        <taxon>Gammaproteobacteria</taxon>
        <taxon>Enterobacterales</taxon>
        <taxon>Morganellaceae</taxon>
        <taxon>Proteus</taxon>
    </lineage>
</organism>
<dbReference type="AlphaFoldDB" id="A0AAJ3HQ38"/>
<dbReference type="EMBL" id="LXEV01000034">
    <property type="protein sequence ID" value="OAT45140.1"/>
    <property type="molecule type" value="Genomic_DNA"/>
</dbReference>
<sequence>MDKTAMLTKLLIESVITQYRLPLSEETLIALYEDIELTQAINAIAMQIKVKAEDSQEKSNTQKNEDPLLLMLLPPAQAIMPQIETEVTANIEAVEINKITTQEMALLKPGQIPQHASSRLTKKPFVRAPIAQITISNAKVGTEFNSVVEITLDTHQNAEIGSILIPDDLGIHFDPKTQSLTGIPTKSGNFTLTVNWISEQEHYSNEILLIINPDPRSLWQINEPPADSPYPKKHIDSKVIIEDGIHIAAASRRGRSHEHAGTFRDDDFYIHHDKQSKWNVLIVADGAGSARYSREGSRIVTNIVSEYLQEQLKIDNNPTLAPYLNTIHQWDNEDEKKQVGNFFSRLFHNASQLAVNHLKNEAIRVNEPVKSFSTTLLATVSLQLDDAIFAASFWMGDGAIAAFSPTGNVRLLGVPDSGEYAGQTRFLDDSAINDNAFNRRIMIGKWTDVSHLILMTDGVSDPYFETDNGLKNTDKWTALVNELSPCLAAPENADKALAQWLNFFSAGNHDDRTIIVAW</sequence>
<evidence type="ECO:0000313" key="3">
    <source>
        <dbReference type="Proteomes" id="UP000078250"/>
    </source>
</evidence>
<dbReference type="Gene3D" id="3.60.40.10">
    <property type="entry name" value="PPM-type phosphatase domain"/>
    <property type="match status" value="1"/>
</dbReference>
<name>A0AAJ3HQ38_PROHU</name>
<reference evidence="2 3" key="1">
    <citation type="submission" date="2016-04" db="EMBL/GenBank/DDBJ databases">
        <title>ATOL: Assembling a taxonomically balanced genome-scale reconstruction of the evolutionary history of the Enterobacteriaceae.</title>
        <authorList>
            <person name="Plunkett G.III."/>
            <person name="Neeno-Eckwall E.C."/>
            <person name="Glasner J.D."/>
            <person name="Perna N.T."/>
        </authorList>
    </citation>
    <scope>NUCLEOTIDE SEQUENCE [LARGE SCALE GENOMIC DNA]</scope>
    <source>
        <strain evidence="2 3">ATCC 700826</strain>
    </source>
</reference>
<evidence type="ECO:0000259" key="1">
    <source>
        <dbReference type="Pfam" id="PF13672"/>
    </source>
</evidence>
<evidence type="ECO:0000313" key="2">
    <source>
        <dbReference type="EMBL" id="OAT45140.1"/>
    </source>
</evidence>
<protein>
    <recommendedName>
        <fullName evidence="1">PPM-type phosphatase domain-containing protein</fullName>
    </recommendedName>
</protein>
<dbReference type="Proteomes" id="UP000078250">
    <property type="component" value="Unassembled WGS sequence"/>
</dbReference>
<dbReference type="RefSeq" id="WP_064721073.1">
    <property type="nucleotide sequence ID" value="NZ_LXEV01000034.1"/>
</dbReference>
<proteinExistence type="predicted"/>
<dbReference type="SUPFAM" id="SSF81606">
    <property type="entry name" value="PP2C-like"/>
    <property type="match status" value="1"/>
</dbReference>
<feature type="domain" description="PPM-type phosphatase" evidence="1">
    <location>
        <begin position="253"/>
        <end position="502"/>
    </location>
</feature>
<dbReference type="InterPro" id="IPR036457">
    <property type="entry name" value="PPM-type-like_dom_sf"/>
</dbReference>
<accession>A0AAJ3HQ38</accession>
<comment type="caution">
    <text evidence="2">The sequence shown here is derived from an EMBL/GenBank/DDBJ whole genome shotgun (WGS) entry which is preliminary data.</text>
</comment>
<dbReference type="InterPro" id="IPR001932">
    <property type="entry name" value="PPM-type_phosphatase-like_dom"/>
</dbReference>
<gene>
    <name evidence="2" type="ORF">M997_3172</name>
</gene>